<reference evidence="1" key="2">
    <citation type="submission" date="2015-06" db="UniProtKB">
        <authorList>
            <consortium name="EnsemblMetazoa"/>
        </authorList>
    </citation>
    <scope>IDENTIFICATION</scope>
</reference>
<dbReference type="AlphaFoldDB" id="T1KKY6"/>
<accession>T1KKY6</accession>
<organism evidence="1 2">
    <name type="scientific">Tetranychus urticae</name>
    <name type="common">Two-spotted spider mite</name>
    <dbReference type="NCBI Taxonomy" id="32264"/>
    <lineage>
        <taxon>Eukaryota</taxon>
        <taxon>Metazoa</taxon>
        <taxon>Ecdysozoa</taxon>
        <taxon>Arthropoda</taxon>
        <taxon>Chelicerata</taxon>
        <taxon>Arachnida</taxon>
        <taxon>Acari</taxon>
        <taxon>Acariformes</taxon>
        <taxon>Trombidiformes</taxon>
        <taxon>Prostigmata</taxon>
        <taxon>Eleutherengona</taxon>
        <taxon>Raphignathae</taxon>
        <taxon>Tetranychoidea</taxon>
        <taxon>Tetranychidae</taxon>
        <taxon>Tetranychus</taxon>
    </lineage>
</organism>
<dbReference type="HOGENOM" id="CLU_2486228_0_0_1"/>
<protein>
    <submittedName>
        <fullName evidence="1">Uncharacterized protein</fullName>
    </submittedName>
</protein>
<sequence length="87" mass="10253">MESPKPKVKMAKEYKKKINECQLLESILHKEINRLKKYKELSGTKNLQSSTHMKSRTKAHIKHKAAKNCELRTEANHIKSATQWYIF</sequence>
<reference evidence="2" key="1">
    <citation type="submission" date="2011-08" db="EMBL/GenBank/DDBJ databases">
        <authorList>
            <person name="Rombauts S."/>
        </authorList>
    </citation>
    <scope>NUCLEOTIDE SEQUENCE</scope>
    <source>
        <strain evidence="2">London</strain>
    </source>
</reference>
<name>T1KKY6_TETUR</name>
<dbReference type="EnsemblMetazoa" id="tetur14g00480.1">
    <property type="protein sequence ID" value="tetur14g00480.1"/>
    <property type="gene ID" value="tetur14g00480"/>
</dbReference>
<dbReference type="Proteomes" id="UP000015104">
    <property type="component" value="Unassembled WGS sequence"/>
</dbReference>
<dbReference type="EMBL" id="CAEY01000201">
    <property type="status" value="NOT_ANNOTATED_CDS"/>
    <property type="molecule type" value="Genomic_DNA"/>
</dbReference>
<proteinExistence type="predicted"/>
<keyword evidence="2" id="KW-1185">Reference proteome</keyword>
<evidence type="ECO:0000313" key="2">
    <source>
        <dbReference type="Proteomes" id="UP000015104"/>
    </source>
</evidence>
<evidence type="ECO:0000313" key="1">
    <source>
        <dbReference type="EnsemblMetazoa" id="tetur14g00480.1"/>
    </source>
</evidence>